<keyword evidence="6" id="KW-1185">Reference proteome</keyword>
<protein>
    <submittedName>
        <fullName evidence="5">GspE/PulE family protein</fullName>
    </submittedName>
</protein>
<dbReference type="RefSeq" id="WP_304377174.1">
    <property type="nucleotide sequence ID" value="NZ_JAUOZU010000009.1"/>
</dbReference>
<dbReference type="PANTHER" id="PTHR30258:SF2">
    <property type="entry name" value="COMG OPERON PROTEIN 1"/>
    <property type="match status" value="1"/>
</dbReference>
<name>A0ABT8YPF6_9HYPH</name>
<evidence type="ECO:0000259" key="4">
    <source>
        <dbReference type="PROSITE" id="PS00662"/>
    </source>
</evidence>
<dbReference type="PANTHER" id="PTHR30258">
    <property type="entry name" value="TYPE II SECRETION SYSTEM PROTEIN GSPE-RELATED"/>
    <property type="match status" value="1"/>
</dbReference>
<proteinExistence type="inferred from homology"/>
<keyword evidence="3" id="KW-0067">ATP-binding</keyword>
<dbReference type="CDD" id="cd01129">
    <property type="entry name" value="PulE-GspE-like"/>
    <property type="match status" value="1"/>
</dbReference>
<dbReference type="Gene3D" id="3.40.50.300">
    <property type="entry name" value="P-loop containing nucleotide triphosphate hydrolases"/>
    <property type="match status" value="1"/>
</dbReference>
<dbReference type="InterPro" id="IPR007831">
    <property type="entry name" value="T2SS_GspE_N"/>
</dbReference>
<dbReference type="EMBL" id="JAUOZU010000009">
    <property type="protein sequence ID" value="MDO6965243.1"/>
    <property type="molecule type" value="Genomic_DNA"/>
</dbReference>
<organism evidence="5 6">
    <name type="scientific">Rhizobium alvei</name>
    <dbReference type="NCBI Taxonomy" id="1132659"/>
    <lineage>
        <taxon>Bacteria</taxon>
        <taxon>Pseudomonadati</taxon>
        <taxon>Pseudomonadota</taxon>
        <taxon>Alphaproteobacteria</taxon>
        <taxon>Hyphomicrobiales</taxon>
        <taxon>Rhizobiaceae</taxon>
        <taxon>Rhizobium/Agrobacterium group</taxon>
        <taxon>Rhizobium</taxon>
    </lineage>
</organism>
<evidence type="ECO:0000256" key="1">
    <source>
        <dbReference type="ARBA" id="ARBA00006611"/>
    </source>
</evidence>
<evidence type="ECO:0000313" key="6">
    <source>
        <dbReference type="Proteomes" id="UP001174932"/>
    </source>
</evidence>
<dbReference type="Gene3D" id="3.30.450.90">
    <property type="match status" value="1"/>
</dbReference>
<dbReference type="InterPro" id="IPR037257">
    <property type="entry name" value="T2SS_E_N_sf"/>
</dbReference>
<comment type="caution">
    <text evidence="5">The sequence shown here is derived from an EMBL/GenBank/DDBJ whole genome shotgun (WGS) entry which is preliminary data.</text>
</comment>
<dbReference type="InterPro" id="IPR003593">
    <property type="entry name" value="AAA+_ATPase"/>
</dbReference>
<dbReference type="InterPro" id="IPR001482">
    <property type="entry name" value="T2SS/T4SS_dom"/>
</dbReference>
<dbReference type="SMART" id="SM00382">
    <property type="entry name" value="AAA"/>
    <property type="match status" value="1"/>
</dbReference>
<feature type="domain" description="Bacterial type II secretion system protein E" evidence="4">
    <location>
        <begin position="382"/>
        <end position="396"/>
    </location>
</feature>
<comment type="similarity">
    <text evidence="1">Belongs to the GSP E family.</text>
</comment>
<reference evidence="5" key="2">
    <citation type="submission" date="2023-07" db="EMBL/GenBank/DDBJ databases">
        <authorList>
            <person name="Shen H."/>
        </authorList>
    </citation>
    <scope>NUCLEOTIDE SEQUENCE</scope>
    <source>
        <strain evidence="5">TNR-22</strain>
    </source>
</reference>
<dbReference type="SUPFAM" id="SSF160246">
    <property type="entry name" value="EspE N-terminal domain-like"/>
    <property type="match status" value="1"/>
</dbReference>
<dbReference type="Pfam" id="PF00437">
    <property type="entry name" value="T2SSE"/>
    <property type="match status" value="1"/>
</dbReference>
<dbReference type="PROSITE" id="PS00662">
    <property type="entry name" value="T2SP_E"/>
    <property type="match status" value="1"/>
</dbReference>
<evidence type="ECO:0000256" key="3">
    <source>
        <dbReference type="ARBA" id="ARBA00022840"/>
    </source>
</evidence>
<dbReference type="InterPro" id="IPR027417">
    <property type="entry name" value="P-loop_NTPase"/>
</dbReference>
<accession>A0ABT8YPF6</accession>
<gene>
    <name evidence="5" type="ORF">Q4481_14845</name>
</gene>
<sequence length="545" mass="59175">MTKDPGFSVDGMLAYLVANGSMSAEGAQRVKAVIKATNQAVDIVITELGLMKEDAFLKQSSDFLGLPLLEDFDADHLASLVKTIGIDFATDNAIFPIARDDDGLTLATANPFDLDAFAATRYFFDCPVQTVLASRAKLKELEEVARLHLTRHDADPSVGGEAEEAHSDDLERLQDIALSAPVVSLVNRIIQRALEENATDIHIEPLEERVQIRFRRDGILRVAETAPKLMHAGIVSRIKILSRLNIVERRLPQDGRMRLSIRGEEIDFRVSVVPSAHGETLALRLLRKNGVSLELASLGYDEPSRRQIESFAKMSNGVFVITGPTGSGKTTTLYALVSLINRPDIKIFTVEDPVEYRIEGITQLQVEAALGLDFATALRSILRQDPDVILVGEIRDQETAQIAMRAALTGHLVLTTLHTNSAAGALTRLIDMGIEPYLIGATVRGVLAQRLVRTYCTSCRGTEPQPTCPDCRGSGYSGRTVIHELLTVDETVASMVTSEATEAEIAASCKRAGFVTLAECGKSLVEKGKTSIEELARVLGSGVSS</sequence>
<dbReference type="Proteomes" id="UP001174932">
    <property type="component" value="Unassembled WGS sequence"/>
</dbReference>
<dbReference type="Gene3D" id="3.30.300.160">
    <property type="entry name" value="Type II secretion system, protein E, N-terminal domain"/>
    <property type="match status" value="1"/>
</dbReference>
<dbReference type="Pfam" id="PF05157">
    <property type="entry name" value="MshEN"/>
    <property type="match status" value="1"/>
</dbReference>
<evidence type="ECO:0000313" key="5">
    <source>
        <dbReference type="EMBL" id="MDO6965243.1"/>
    </source>
</evidence>
<keyword evidence="2" id="KW-0547">Nucleotide-binding</keyword>
<evidence type="ECO:0000256" key="2">
    <source>
        <dbReference type="ARBA" id="ARBA00022741"/>
    </source>
</evidence>
<reference evidence="5" key="1">
    <citation type="journal article" date="2015" name="Int. J. Syst. Evol. Microbiol.">
        <title>Rhizobium alvei sp. nov., isolated from a freshwater river.</title>
        <authorList>
            <person name="Sheu S.Y."/>
            <person name="Huang H.W."/>
            <person name="Young C.C."/>
            <person name="Chen W.M."/>
        </authorList>
    </citation>
    <scope>NUCLEOTIDE SEQUENCE</scope>
    <source>
        <strain evidence="5">TNR-22</strain>
    </source>
</reference>
<dbReference type="SUPFAM" id="SSF52540">
    <property type="entry name" value="P-loop containing nucleoside triphosphate hydrolases"/>
    <property type="match status" value="1"/>
</dbReference>